<evidence type="ECO:0000256" key="4">
    <source>
        <dbReference type="ARBA" id="ARBA00022741"/>
    </source>
</evidence>
<dbReference type="InterPro" id="IPR036640">
    <property type="entry name" value="ABC1_TM_sf"/>
</dbReference>
<comment type="caution">
    <text evidence="11">The sequence shown here is derived from an EMBL/GenBank/DDBJ whole genome shotgun (WGS) entry which is preliminary data.</text>
</comment>
<dbReference type="InterPro" id="IPR039421">
    <property type="entry name" value="Type_1_exporter"/>
</dbReference>
<dbReference type="EMBL" id="JACOSL010000030">
    <property type="protein sequence ID" value="MBI1756424.1"/>
    <property type="molecule type" value="Genomic_DNA"/>
</dbReference>
<evidence type="ECO:0000259" key="9">
    <source>
        <dbReference type="PROSITE" id="PS50893"/>
    </source>
</evidence>
<dbReference type="SMART" id="SM00382">
    <property type="entry name" value="AAA"/>
    <property type="match status" value="1"/>
</dbReference>
<dbReference type="PROSITE" id="PS00211">
    <property type="entry name" value="ABC_TRANSPORTER_1"/>
    <property type="match status" value="1"/>
</dbReference>
<reference evidence="11" key="1">
    <citation type="submission" date="2020-07" db="EMBL/GenBank/DDBJ databases">
        <title>Huge and variable diversity of episymbiotic CPR bacteria and DPANN archaea in groundwater ecosystems.</title>
        <authorList>
            <person name="He C.Y."/>
            <person name="Keren R."/>
            <person name="Whittaker M."/>
            <person name="Farag I.F."/>
            <person name="Doudna J."/>
            <person name="Cate J.H.D."/>
            <person name="Banfield J.F."/>
        </authorList>
    </citation>
    <scope>NUCLEOTIDE SEQUENCE</scope>
    <source>
        <strain evidence="11">NC_groundwater_17_Pr7_B-0.1um_64_12</strain>
    </source>
</reference>
<feature type="transmembrane region" description="Helical" evidence="8">
    <location>
        <begin position="259"/>
        <end position="279"/>
    </location>
</feature>
<evidence type="ECO:0000256" key="1">
    <source>
        <dbReference type="ARBA" id="ARBA00004651"/>
    </source>
</evidence>
<accession>A0A931LSB9</accession>
<dbReference type="PANTHER" id="PTHR24221:SF654">
    <property type="entry name" value="ATP-BINDING CASSETTE SUB-FAMILY B MEMBER 6"/>
    <property type="match status" value="1"/>
</dbReference>
<dbReference type="PROSITE" id="PS50929">
    <property type="entry name" value="ABC_TM1F"/>
    <property type="match status" value="1"/>
</dbReference>
<dbReference type="AlphaFoldDB" id="A0A931LSB9"/>
<dbReference type="GO" id="GO:0034040">
    <property type="term" value="F:ATPase-coupled lipid transmembrane transporter activity"/>
    <property type="evidence" value="ECO:0007669"/>
    <property type="project" value="TreeGrafter"/>
</dbReference>
<keyword evidence="4" id="KW-0547">Nucleotide-binding</keyword>
<dbReference type="InterPro" id="IPR027417">
    <property type="entry name" value="P-loop_NTPase"/>
</dbReference>
<evidence type="ECO:0000256" key="3">
    <source>
        <dbReference type="ARBA" id="ARBA00022692"/>
    </source>
</evidence>
<dbReference type="PANTHER" id="PTHR24221">
    <property type="entry name" value="ATP-BINDING CASSETTE SUB-FAMILY B"/>
    <property type="match status" value="1"/>
</dbReference>
<evidence type="ECO:0000313" key="12">
    <source>
        <dbReference type="Proteomes" id="UP000727962"/>
    </source>
</evidence>
<feature type="domain" description="ABC transporter" evidence="9">
    <location>
        <begin position="349"/>
        <end position="583"/>
    </location>
</feature>
<gene>
    <name evidence="11" type="ORF">HYR64_04870</name>
</gene>
<dbReference type="Proteomes" id="UP000727962">
    <property type="component" value="Unassembled WGS sequence"/>
</dbReference>
<dbReference type="Gene3D" id="3.40.50.300">
    <property type="entry name" value="P-loop containing nucleotide triphosphate hydrolases"/>
    <property type="match status" value="1"/>
</dbReference>
<evidence type="ECO:0000256" key="7">
    <source>
        <dbReference type="ARBA" id="ARBA00023136"/>
    </source>
</evidence>
<sequence>MASLIRRFDPRLAAELRTQRRPIVKGLLCVAVTSLLTSVTIPLIKQSLEAIRRAGDPHVPDRLASVDQLAIISALVVLVYGIKYWFTRGQTTYLSHAATRLANDLRLRMFDKLQRLPVSYFNERRSGAIQSVLTNDVNVYQTAVTIIRDSIEGPLKAALALGWIVYIQWQLALVTLLFLPPMAFVIQRNARKMRAAQAEVQQDLANLNAMSQESLQGARVVKALGAEEHANRTYSALVEASFRSTMAAVRRLATLRPMVELLGACALAAVLTICGWLAYRGSLSVPDIAALVYALDMINQGARSMGSVNTTYAQVQAASERIYREILDAPEEHLEARGDRRLAEVKGRIEFRGVSFSYPDGTEALRKVSFSIEPGTSLALVGPSGAGKSTIADLLLRFYDPGEGEILLDGVDLRELDVAWLRGLIGVVPQQTFLFAGTIEENVRLGRADASDEEVREAASAAHADVFIVPMPNGYQTELGERGIRLSGGEMQRLAIARAVVRQPRILLLDEATSSLDAHSEKAVQAALDEIMRSRTTLFIAHRLTTAARADRILVLRKGEVLEQGSHRELLAKDGAYAGMVRAFSSGVLDVV</sequence>
<dbReference type="CDD" id="cd18552">
    <property type="entry name" value="ABC_6TM_MsbA_like"/>
    <property type="match status" value="1"/>
</dbReference>
<dbReference type="InterPro" id="IPR017871">
    <property type="entry name" value="ABC_transporter-like_CS"/>
</dbReference>
<dbReference type="GO" id="GO:0140359">
    <property type="term" value="F:ABC-type transporter activity"/>
    <property type="evidence" value="ECO:0007669"/>
    <property type="project" value="InterPro"/>
</dbReference>
<keyword evidence="5 11" id="KW-0067">ATP-binding</keyword>
<keyword evidence="6 8" id="KW-1133">Transmembrane helix</keyword>
<evidence type="ECO:0000256" key="2">
    <source>
        <dbReference type="ARBA" id="ARBA00022448"/>
    </source>
</evidence>
<keyword evidence="2" id="KW-0813">Transport</keyword>
<dbReference type="SUPFAM" id="SSF90123">
    <property type="entry name" value="ABC transporter transmembrane region"/>
    <property type="match status" value="1"/>
</dbReference>
<evidence type="ECO:0000259" key="10">
    <source>
        <dbReference type="PROSITE" id="PS50929"/>
    </source>
</evidence>
<dbReference type="Pfam" id="PF00005">
    <property type="entry name" value="ABC_tran"/>
    <property type="match status" value="1"/>
</dbReference>
<dbReference type="FunFam" id="3.40.50.300:FF:000287">
    <property type="entry name" value="Multidrug ABC transporter ATP-binding protein"/>
    <property type="match status" value="1"/>
</dbReference>
<evidence type="ECO:0000313" key="11">
    <source>
        <dbReference type="EMBL" id="MBI1756424.1"/>
    </source>
</evidence>
<evidence type="ECO:0000256" key="8">
    <source>
        <dbReference type="SAM" id="Phobius"/>
    </source>
</evidence>
<dbReference type="PROSITE" id="PS50893">
    <property type="entry name" value="ABC_TRANSPORTER_2"/>
    <property type="match status" value="1"/>
</dbReference>
<dbReference type="InterPro" id="IPR003439">
    <property type="entry name" value="ABC_transporter-like_ATP-bd"/>
</dbReference>
<dbReference type="InterPro" id="IPR011527">
    <property type="entry name" value="ABC1_TM_dom"/>
</dbReference>
<name>A0A931LSB9_FIMGI</name>
<dbReference type="InterPro" id="IPR003593">
    <property type="entry name" value="AAA+_ATPase"/>
</dbReference>
<feature type="transmembrane region" description="Helical" evidence="8">
    <location>
        <begin position="163"/>
        <end position="186"/>
    </location>
</feature>
<dbReference type="Gene3D" id="1.20.1560.10">
    <property type="entry name" value="ABC transporter type 1, transmembrane domain"/>
    <property type="match status" value="1"/>
</dbReference>
<organism evidence="11 12">
    <name type="scientific">Fimbriimonas ginsengisoli</name>
    <dbReference type="NCBI Taxonomy" id="1005039"/>
    <lineage>
        <taxon>Bacteria</taxon>
        <taxon>Bacillati</taxon>
        <taxon>Armatimonadota</taxon>
        <taxon>Fimbriimonadia</taxon>
        <taxon>Fimbriimonadales</taxon>
        <taxon>Fimbriimonadaceae</taxon>
        <taxon>Fimbriimonas</taxon>
    </lineage>
</organism>
<keyword evidence="3 8" id="KW-0812">Transmembrane</keyword>
<comment type="subcellular location">
    <subcellularLocation>
        <location evidence="1">Cell membrane</location>
        <topology evidence="1">Multi-pass membrane protein</topology>
    </subcellularLocation>
</comment>
<protein>
    <submittedName>
        <fullName evidence="11">ABC transporter ATP-binding protein</fullName>
    </submittedName>
</protein>
<keyword evidence="7 8" id="KW-0472">Membrane</keyword>
<evidence type="ECO:0000256" key="6">
    <source>
        <dbReference type="ARBA" id="ARBA00022989"/>
    </source>
</evidence>
<dbReference type="GO" id="GO:0005524">
    <property type="term" value="F:ATP binding"/>
    <property type="evidence" value="ECO:0007669"/>
    <property type="project" value="UniProtKB-KW"/>
</dbReference>
<feature type="domain" description="ABC transmembrane type-1" evidence="10">
    <location>
        <begin position="26"/>
        <end position="314"/>
    </location>
</feature>
<dbReference type="Pfam" id="PF00664">
    <property type="entry name" value="ABC_membrane"/>
    <property type="match status" value="1"/>
</dbReference>
<evidence type="ECO:0000256" key="5">
    <source>
        <dbReference type="ARBA" id="ARBA00022840"/>
    </source>
</evidence>
<dbReference type="GO" id="GO:0005886">
    <property type="term" value="C:plasma membrane"/>
    <property type="evidence" value="ECO:0007669"/>
    <property type="project" value="UniProtKB-SubCell"/>
</dbReference>
<dbReference type="GO" id="GO:0016887">
    <property type="term" value="F:ATP hydrolysis activity"/>
    <property type="evidence" value="ECO:0007669"/>
    <property type="project" value="InterPro"/>
</dbReference>
<dbReference type="SUPFAM" id="SSF52540">
    <property type="entry name" value="P-loop containing nucleoside triphosphate hydrolases"/>
    <property type="match status" value="1"/>
</dbReference>
<proteinExistence type="predicted"/>